<evidence type="ECO:0000313" key="2">
    <source>
        <dbReference type="Proteomes" id="UP000822688"/>
    </source>
</evidence>
<proteinExistence type="predicted"/>
<accession>A0A8T0HUB2</accession>
<gene>
    <name evidence="1" type="ORF">KC19_VG235200</name>
</gene>
<reference evidence="1" key="1">
    <citation type="submission" date="2020-06" db="EMBL/GenBank/DDBJ databases">
        <title>WGS assembly of Ceratodon purpureus strain R40.</title>
        <authorList>
            <person name="Carey S.B."/>
            <person name="Jenkins J."/>
            <person name="Shu S."/>
            <person name="Lovell J.T."/>
            <person name="Sreedasyam A."/>
            <person name="Maumus F."/>
            <person name="Tiley G.P."/>
            <person name="Fernandez-Pozo N."/>
            <person name="Barry K."/>
            <person name="Chen C."/>
            <person name="Wang M."/>
            <person name="Lipzen A."/>
            <person name="Daum C."/>
            <person name="Saski C.A."/>
            <person name="Payton A.C."/>
            <person name="Mcbreen J.C."/>
            <person name="Conrad R.E."/>
            <person name="Kollar L.M."/>
            <person name="Olsson S."/>
            <person name="Huttunen S."/>
            <person name="Landis J.B."/>
            <person name="Wickett N.J."/>
            <person name="Johnson M.G."/>
            <person name="Rensing S.A."/>
            <person name="Grimwood J."/>
            <person name="Schmutz J."/>
            <person name="Mcdaniel S.F."/>
        </authorList>
    </citation>
    <scope>NUCLEOTIDE SEQUENCE</scope>
    <source>
        <strain evidence="1">R40</strain>
    </source>
</reference>
<dbReference type="AlphaFoldDB" id="A0A8T0HUB2"/>
<sequence>MKNCDGPASFHTCVFYVCNFRLGCKTNLWMSTSGKIGFLKAVLSFCCWLSSFLARSGNSQVTSCHNVRSSLNSVVLLHLTIHARGLKKDSVIGFIPRSGDMVLWLQTKIRVLVSSRTWIRMLHHLP</sequence>
<name>A0A8T0HUB2_CERPU</name>
<organism evidence="1 2">
    <name type="scientific">Ceratodon purpureus</name>
    <name type="common">Fire moss</name>
    <name type="synonym">Dicranum purpureum</name>
    <dbReference type="NCBI Taxonomy" id="3225"/>
    <lineage>
        <taxon>Eukaryota</taxon>
        <taxon>Viridiplantae</taxon>
        <taxon>Streptophyta</taxon>
        <taxon>Embryophyta</taxon>
        <taxon>Bryophyta</taxon>
        <taxon>Bryophytina</taxon>
        <taxon>Bryopsida</taxon>
        <taxon>Dicranidae</taxon>
        <taxon>Pseudoditrichales</taxon>
        <taxon>Ditrichaceae</taxon>
        <taxon>Ceratodon</taxon>
    </lineage>
</organism>
<dbReference type="EMBL" id="CM026426">
    <property type="protein sequence ID" value="KAG0574113.1"/>
    <property type="molecule type" value="Genomic_DNA"/>
</dbReference>
<protein>
    <submittedName>
        <fullName evidence="1">Uncharacterized protein</fullName>
    </submittedName>
</protein>
<comment type="caution">
    <text evidence="1">The sequence shown here is derived from an EMBL/GenBank/DDBJ whole genome shotgun (WGS) entry which is preliminary data.</text>
</comment>
<dbReference type="Proteomes" id="UP000822688">
    <property type="component" value="Chromosome V"/>
</dbReference>
<evidence type="ECO:0000313" key="1">
    <source>
        <dbReference type="EMBL" id="KAG0574113.1"/>
    </source>
</evidence>
<keyword evidence="2" id="KW-1185">Reference proteome</keyword>